<dbReference type="Proteomes" id="UP001175001">
    <property type="component" value="Unassembled WGS sequence"/>
</dbReference>
<accession>A0AA39WHG8</accession>
<dbReference type="AlphaFoldDB" id="A0AA39WHG8"/>
<evidence type="ECO:0000313" key="2">
    <source>
        <dbReference type="Proteomes" id="UP001175001"/>
    </source>
</evidence>
<reference evidence="1" key="1">
    <citation type="submission" date="2023-06" db="EMBL/GenBank/DDBJ databases">
        <title>Multi-omics analyses reveal the molecular pathogenesis toolkit of Lasiodiplodia hormozganensis, a cross-kingdom pathogen.</title>
        <authorList>
            <person name="Felix C."/>
            <person name="Meneses R."/>
            <person name="Goncalves M.F.M."/>
            <person name="Tilleman L."/>
            <person name="Duarte A.S."/>
            <person name="Jorrin-Novo J.V."/>
            <person name="Van De Peer Y."/>
            <person name="Deforce D."/>
            <person name="Van Nieuwerburgh F."/>
            <person name="Esteves A.C."/>
            <person name="Alves A."/>
        </authorList>
    </citation>
    <scope>NUCLEOTIDE SEQUENCE</scope>
    <source>
        <strain evidence="1">CBS 339.90</strain>
    </source>
</reference>
<keyword evidence="2" id="KW-1185">Reference proteome</keyword>
<sequence length="101" mass="11550">MLEALIHEKAAAGTVAECTAEERVNFAKLYIHSTKNNPSLGLSFHIRRFEETGRLLGGTRSSDFRSNLLRHLRDVLFDRRTPFRRRIPQSGPITKPFELAD</sequence>
<proteinExistence type="predicted"/>
<gene>
    <name evidence="1" type="ORF">DIS24_g11763</name>
</gene>
<evidence type="ECO:0000313" key="1">
    <source>
        <dbReference type="EMBL" id="KAK0615491.1"/>
    </source>
</evidence>
<dbReference type="EMBL" id="JAUJDW010000190">
    <property type="protein sequence ID" value="KAK0615491.1"/>
    <property type="molecule type" value="Genomic_DNA"/>
</dbReference>
<comment type="caution">
    <text evidence="1">The sequence shown here is derived from an EMBL/GenBank/DDBJ whole genome shotgun (WGS) entry which is preliminary data.</text>
</comment>
<name>A0AA39WHG8_9PEZI</name>
<protein>
    <submittedName>
        <fullName evidence="1">Uncharacterized protein</fullName>
    </submittedName>
</protein>
<organism evidence="1 2">
    <name type="scientific">Lasiodiplodia hormozganensis</name>
    <dbReference type="NCBI Taxonomy" id="869390"/>
    <lineage>
        <taxon>Eukaryota</taxon>
        <taxon>Fungi</taxon>
        <taxon>Dikarya</taxon>
        <taxon>Ascomycota</taxon>
        <taxon>Pezizomycotina</taxon>
        <taxon>Dothideomycetes</taxon>
        <taxon>Dothideomycetes incertae sedis</taxon>
        <taxon>Botryosphaeriales</taxon>
        <taxon>Botryosphaeriaceae</taxon>
        <taxon>Lasiodiplodia</taxon>
    </lineage>
</organism>